<dbReference type="RefSeq" id="WP_094666633.1">
    <property type="nucleotide sequence ID" value="NZ_MWWW01000002.1"/>
</dbReference>
<keyword evidence="1" id="KW-1133">Transmembrane helix</keyword>
<evidence type="ECO:0000313" key="3">
    <source>
        <dbReference type="Proteomes" id="UP000216871"/>
    </source>
</evidence>
<keyword evidence="3" id="KW-1185">Reference proteome</keyword>
<dbReference type="EMBL" id="MWWW01000002">
    <property type="protein sequence ID" value="OZG61556.1"/>
    <property type="molecule type" value="Genomic_DNA"/>
</dbReference>
<reference evidence="2 3" key="1">
    <citation type="journal article" date="2017" name="BMC Genomics">
        <title>Comparative genomic and phylogenomic analyses of the Bifidobacteriaceae family.</title>
        <authorList>
            <person name="Lugli G.A."/>
            <person name="Milani C."/>
            <person name="Turroni F."/>
            <person name="Duranti S."/>
            <person name="Mancabelli L."/>
            <person name="Mangifesta M."/>
            <person name="Ferrario C."/>
            <person name="Modesto M."/>
            <person name="Mattarelli P."/>
            <person name="Jiri K."/>
            <person name="van Sinderen D."/>
            <person name="Ventura M."/>
        </authorList>
    </citation>
    <scope>NUCLEOTIDE SEQUENCE [LARGE SCALE GENOMIC DNA]</scope>
    <source>
        <strain evidence="2 3">DSM 100196</strain>
    </source>
</reference>
<proteinExistence type="predicted"/>
<name>A0A261FRX7_9BIFI</name>
<gene>
    <name evidence="2" type="ORF">BMYO_0070</name>
</gene>
<feature type="transmembrane region" description="Helical" evidence="1">
    <location>
        <begin position="267"/>
        <end position="289"/>
    </location>
</feature>
<evidence type="ECO:0000313" key="2">
    <source>
        <dbReference type="EMBL" id="OZG61556.1"/>
    </source>
</evidence>
<feature type="transmembrane region" description="Helical" evidence="1">
    <location>
        <begin position="98"/>
        <end position="124"/>
    </location>
</feature>
<comment type="caution">
    <text evidence="2">The sequence shown here is derived from an EMBL/GenBank/DDBJ whole genome shotgun (WGS) entry which is preliminary data.</text>
</comment>
<dbReference type="AlphaFoldDB" id="A0A261FRX7"/>
<keyword evidence="1" id="KW-0472">Membrane</keyword>
<feature type="transmembrane region" description="Helical" evidence="1">
    <location>
        <begin position="238"/>
        <end position="260"/>
    </location>
</feature>
<dbReference type="Proteomes" id="UP000216871">
    <property type="component" value="Unassembled WGS sequence"/>
</dbReference>
<evidence type="ECO:0000256" key="1">
    <source>
        <dbReference type="SAM" id="Phobius"/>
    </source>
</evidence>
<sequence>MNASAGNASANDAIGFIPNDVSVNPTGVAPEPSIGVTPATVSDARSGVMSNSAYATAAIPNGSATSRRANRWNRHIHLTFMGVLRAELLKLKSLTSTWILMGLSVLLIVGMAALGTWSTMFMASVDLNTGQQLDSPRPVSAADVWSVLASSGTTAALVFGIFGVMAITSEYTTSAVQASLVANPRRGMFYIGKSLAVALFSVAASLVGIAAAGLVVWLMSRGHEITALGDDQMRIIPVTLVGFPVVIMLVALLAVGLGGLTRSTVGGVCAVIVLFMVLSSVLSLTSVLMNQFEWLGTLSYLAPDAAMNRFLSGGVESSSAPIALEKPSYWIPSWWQSGLLLFAWSTVLWGTGLVTVKRIDVK</sequence>
<protein>
    <submittedName>
        <fullName evidence="2">Permease of ABC transporter system</fullName>
    </submittedName>
</protein>
<feature type="transmembrane region" description="Helical" evidence="1">
    <location>
        <begin position="195"/>
        <end position="218"/>
    </location>
</feature>
<feature type="transmembrane region" description="Helical" evidence="1">
    <location>
        <begin position="334"/>
        <end position="356"/>
    </location>
</feature>
<dbReference type="OrthoDB" id="3231291at2"/>
<keyword evidence="1" id="KW-0812">Transmembrane</keyword>
<feature type="transmembrane region" description="Helical" evidence="1">
    <location>
        <begin position="144"/>
        <end position="167"/>
    </location>
</feature>
<organism evidence="2 3">
    <name type="scientific">Bifidobacterium myosotis</name>
    <dbReference type="NCBI Taxonomy" id="1630166"/>
    <lineage>
        <taxon>Bacteria</taxon>
        <taxon>Bacillati</taxon>
        <taxon>Actinomycetota</taxon>
        <taxon>Actinomycetes</taxon>
        <taxon>Bifidobacteriales</taxon>
        <taxon>Bifidobacteriaceae</taxon>
        <taxon>Bifidobacterium</taxon>
    </lineage>
</organism>
<accession>A0A261FRX7</accession>